<dbReference type="Proteomes" id="UP000034588">
    <property type="component" value="Unassembled WGS sequence"/>
</dbReference>
<accession>A0A0G1Z1U6</accession>
<name>A0A0G1Z1U6_9BACT</name>
<protein>
    <submittedName>
        <fullName evidence="1">Uncharacterized protein</fullName>
    </submittedName>
</protein>
<dbReference type="EMBL" id="LCQD01000010">
    <property type="protein sequence ID" value="KKW12674.1"/>
    <property type="molecule type" value="Genomic_DNA"/>
</dbReference>
<gene>
    <name evidence="1" type="ORF">UY48_C0010G0026</name>
</gene>
<evidence type="ECO:0000313" key="2">
    <source>
        <dbReference type="Proteomes" id="UP000034588"/>
    </source>
</evidence>
<comment type="caution">
    <text evidence="1">The sequence shown here is derived from an EMBL/GenBank/DDBJ whole genome shotgun (WGS) entry which is preliminary data.</text>
</comment>
<organism evidence="1 2">
    <name type="scientific">Candidatus Gottesmanbacteria bacterium GW2011_GWB1_49_7</name>
    <dbReference type="NCBI Taxonomy" id="1618448"/>
    <lineage>
        <taxon>Bacteria</taxon>
        <taxon>Candidatus Gottesmaniibacteriota</taxon>
    </lineage>
</organism>
<evidence type="ECO:0000313" key="1">
    <source>
        <dbReference type="EMBL" id="KKW12674.1"/>
    </source>
</evidence>
<proteinExistence type="predicted"/>
<dbReference type="AlphaFoldDB" id="A0A0G1Z1U6"/>
<sequence>MKKIIGGKIYNTETADLVADENNDLHNFYSTTESLFRTKKGAWFLHGKSSAGGQYGKSAGNMCIGGQDIIRMTEKEVLDWASTASISDEETETIANLLTAEEA</sequence>
<reference evidence="1 2" key="1">
    <citation type="journal article" date="2015" name="Nature">
        <title>rRNA introns, odd ribosomes, and small enigmatic genomes across a large radiation of phyla.</title>
        <authorList>
            <person name="Brown C.T."/>
            <person name="Hug L.A."/>
            <person name="Thomas B.C."/>
            <person name="Sharon I."/>
            <person name="Castelle C.J."/>
            <person name="Singh A."/>
            <person name="Wilkins M.J."/>
            <person name="Williams K.H."/>
            <person name="Banfield J.F."/>
        </authorList>
    </citation>
    <scope>NUCLEOTIDE SEQUENCE [LARGE SCALE GENOMIC DNA]</scope>
</reference>